<dbReference type="GO" id="GO:0016787">
    <property type="term" value="F:hydrolase activity"/>
    <property type="evidence" value="ECO:0007669"/>
    <property type="project" value="UniProtKB-KW"/>
</dbReference>
<dbReference type="Proteomes" id="UP000034723">
    <property type="component" value="Chromosome"/>
</dbReference>
<dbReference type="AlphaFoldDB" id="A0A0F7IFD1"/>
<evidence type="ECO:0000313" key="3">
    <source>
        <dbReference type="EMBL" id="AKG91510.1"/>
    </source>
</evidence>
<keyword evidence="1" id="KW-0378">Hydrolase</keyword>
<evidence type="ECO:0000256" key="1">
    <source>
        <dbReference type="ARBA" id="ARBA00022801"/>
    </source>
</evidence>
<dbReference type="KEGG" id="gah:GAH_01179"/>
<dbReference type="RefSeq" id="WP_048095279.1">
    <property type="nucleotide sequence ID" value="NZ_CP011267.1"/>
</dbReference>
<feature type="domain" description="Histone deacetylase" evidence="2">
    <location>
        <begin position="20"/>
        <end position="298"/>
    </location>
</feature>
<dbReference type="STRING" id="113653.GAH_01179"/>
<dbReference type="InParanoid" id="A0A0F7IFD1"/>
<dbReference type="PATRIC" id="fig|113653.22.peg.1173"/>
<dbReference type="InterPro" id="IPR003084">
    <property type="entry name" value="HDAC_I/II"/>
</dbReference>
<dbReference type="GO" id="GO:0004407">
    <property type="term" value="F:histone deacetylase activity"/>
    <property type="evidence" value="ECO:0007669"/>
    <property type="project" value="InterPro"/>
</dbReference>
<dbReference type="InterPro" id="IPR023696">
    <property type="entry name" value="Ureohydrolase_dom_sf"/>
</dbReference>
<proteinExistence type="predicted"/>
<reference evidence="3 4" key="1">
    <citation type="submission" date="2015-04" db="EMBL/GenBank/DDBJ databases">
        <title>The complete genome sequence of the hyperthermophilic, obligate iron-reducing archaeon Geoglobus ahangari strain 234T.</title>
        <authorList>
            <person name="Manzella M.P."/>
            <person name="Holmes D.E."/>
            <person name="Rocheleau J.M."/>
            <person name="Chung A."/>
            <person name="Reguera G."/>
            <person name="Kashefi K."/>
        </authorList>
    </citation>
    <scope>NUCLEOTIDE SEQUENCE [LARGE SCALE GENOMIC DNA]</scope>
    <source>
        <strain evidence="3 4">234</strain>
    </source>
</reference>
<organism evidence="3 4">
    <name type="scientific">Geoglobus ahangari</name>
    <dbReference type="NCBI Taxonomy" id="113653"/>
    <lineage>
        <taxon>Archaea</taxon>
        <taxon>Methanobacteriati</taxon>
        <taxon>Methanobacteriota</taxon>
        <taxon>Archaeoglobi</taxon>
        <taxon>Archaeoglobales</taxon>
        <taxon>Archaeoglobaceae</taxon>
        <taxon>Geoglobus</taxon>
    </lineage>
</organism>
<dbReference type="PRINTS" id="PR01270">
    <property type="entry name" value="HDASUPER"/>
</dbReference>
<dbReference type="OrthoDB" id="147549at2157"/>
<dbReference type="FunCoup" id="A0A0F7IFD1">
    <property type="interactions" value="82"/>
</dbReference>
<dbReference type="Pfam" id="PF00850">
    <property type="entry name" value="Hist_deacetyl"/>
    <property type="match status" value="1"/>
</dbReference>
<dbReference type="Gene3D" id="3.40.800.20">
    <property type="entry name" value="Histone deacetylase domain"/>
    <property type="match status" value="1"/>
</dbReference>
<dbReference type="PRINTS" id="PR01271">
    <property type="entry name" value="HISDACETLASE"/>
</dbReference>
<dbReference type="GO" id="GO:0040029">
    <property type="term" value="P:epigenetic regulation of gene expression"/>
    <property type="evidence" value="ECO:0007669"/>
    <property type="project" value="TreeGrafter"/>
</dbReference>
<dbReference type="CDD" id="cd09992">
    <property type="entry name" value="HDAC_classII"/>
    <property type="match status" value="1"/>
</dbReference>
<dbReference type="SUPFAM" id="SSF52768">
    <property type="entry name" value="Arginase/deacetylase"/>
    <property type="match status" value="1"/>
</dbReference>
<evidence type="ECO:0000259" key="2">
    <source>
        <dbReference type="Pfam" id="PF00850"/>
    </source>
</evidence>
<dbReference type="InterPro" id="IPR037138">
    <property type="entry name" value="His_deacetylse_dom_sf"/>
</dbReference>
<accession>A0A0F7IFD1</accession>
<dbReference type="EMBL" id="CP011267">
    <property type="protein sequence ID" value="AKG91510.1"/>
    <property type="molecule type" value="Genomic_DNA"/>
</dbReference>
<dbReference type="InterPro" id="IPR000286">
    <property type="entry name" value="HDACs"/>
</dbReference>
<dbReference type="HOGENOM" id="CLU_007727_8_2_2"/>
<name>A0A0F7IFD1_9EURY</name>
<dbReference type="PANTHER" id="PTHR10625">
    <property type="entry name" value="HISTONE DEACETYLASE HDAC1-RELATED"/>
    <property type="match status" value="1"/>
</dbReference>
<sequence>MRTGIVYHRKYLEHEQSPTHPERRERLAYTLDQLMEEGIFDMDNIVMLEPFEASLEDVLEVHTPEYVEFLRRESEKGGFIDFDTNIPIGLFDVAMLAAGGAIRAAKAVADGEVDNAFAMIRPPGHHAKPYTGAGFCYLNNMAIMVRWLQKNGFERVAILDWDAHHGDGTQEIFYEDDSALFISTHQMPLYPGTGYPYEVGRGKGEGYTINIPLPPGTSDEGYMYVLDNVIEPVVREFEPDFIAISAGQDNHFTDPITGLALTARGYGEIMKRAVGLAEELCDGRLVAVLEGGYSVEQALPYTNLAIISAMAGLDISHIREPEEYLAELKWRKKSYAMQKVRDNVMEVRKIHSKYWDSLRLDL</sequence>
<dbReference type="PANTHER" id="PTHR10625:SF10">
    <property type="entry name" value="HISTONE DEACETYLASE HDAC1"/>
    <property type="match status" value="1"/>
</dbReference>
<evidence type="ECO:0000313" key="4">
    <source>
        <dbReference type="Proteomes" id="UP000034723"/>
    </source>
</evidence>
<dbReference type="GeneID" id="24803752"/>
<protein>
    <recommendedName>
        <fullName evidence="2">Histone deacetylase domain-containing protein</fullName>
    </recommendedName>
</protein>
<keyword evidence="4" id="KW-1185">Reference proteome</keyword>
<dbReference type="InterPro" id="IPR023801">
    <property type="entry name" value="His_deacetylse_dom"/>
</dbReference>
<gene>
    <name evidence="3" type="ORF">GAH_01179</name>
</gene>